<evidence type="ECO:0000259" key="14">
    <source>
        <dbReference type="PROSITE" id="PS51195"/>
    </source>
</evidence>
<evidence type="ECO:0000256" key="7">
    <source>
        <dbReference type="ARBA" id="ARBA00023187"/>
    </source>
</evidence>
<evidence type="ECO:0000256" key="9">
    <source>
        <dbReference type="ARBA" id="ARBA00047984"/>
    </source>
</evidence>
<feature type="compositionally biased region" description="Basic and acidic residues" evidence="11">
    <location>
        <begin position="323"/>
        <end position="358"/>
    </location>
</feature>
<dbReference type="GO" id="GO:0016787">
    <property type="term" value="F:hydrolase activity"/>
    <property type="evidence" value="ECO:0007669"/>
    <property type="project" value="UniProtKB-KW"/>
</dbReference>
<dbReference type="InterPro" id="IPR001650">
    <property type="entry name" value="Helicase_C-like"/>
</dbReference>
<feature type="region of interest" description="Disordered" evidence="11">
    <location>
        <begin position="552"/>
        <end position="575"/>
    </location>
</feature>
<dbReference type="SMART" id="SM00487">
    <property type="entry name" value="DEXDc"/>
    <property type="match status" value="1"/>
</dbReference>
<feature type="compositionally biased region" description="Basic and acidic residues" evidence="11">
    <location>
        <begin position="265"/>
        <end position="278"/>
    </location>
</feature>
<dbReference type="Proteomes" id="UP000054776">
    <property type="component" value="Unassembled WGS sequence"/>
</dbReference>
<dbReference type="CDD" id="cd18787">
    <property type="entry name" value="SF2_C_DEAD"/>
    <property type="match status" value="1"/>
</dbReference>
<feature type="compositionally biased region" description="Basic and acidic residues" evidence="11">
    <location>
        <begin position="287"/>
        <end position="314"/>
    </location>
</feature>
<dbReference type="OrthoDB" id="196131at2759"/>
<dbReference type="PROSITE" id="PS51192">
    <property type="entry name" value="HELICASE_ATP_BIND_1"/>
    <property type="match status" value="1"/>
</dbReference>
<evidence type="ECO:0000256" key="4">
    <source>
        <dbReference type="ARBA" id="ARBA00022801"/>
    </source>
</evidence>
<gene>
    <name evidence="15" type="primary">DDX23</name>
    <name evidence="15" type="ORF">T01_8891</name>
</gene>
<dbReference type="GO" id="GO:0003724">
    <property type="term" value="F:RNA helicase activity"/>
    <property type="evidence" value="ECO:0007669"/>
    <property type="project" value="UniProtKB-EC"/>
</dbReference>
<feature type="region of interest" description="Disordered" evidence="11">
    <location>
        <begin position="198"/>
        <end position="374"/>
    </location>
</feature>
<dbReference type="InterPro" id="IPR000629">
    <property type="entry name" value="RNA-helicase_DEAD-box_CS"/>
</dbReference>
<feature type="region of interest" description="Disordered" evidence="11">
    <location>
        <begin position="131"/>
        <end position="165"/>
    </location>
</feature>
<evidence type="ECO:0000313" key="16">
    <source>
        <dbReference type="Proteomes" id="UP000054776"/>
    </source>
</evidence>
<organism evidence="15 16">
    <name type="scientific">Trichinella spiralis</name>
    <name type="common">Trichina worm</name>
    <dbReference type="NCBI Taxonomy" id="6334"/>
    <lineage>
        <taxon>Eukaryota</taxon>
        <taxon>Metazoa</taxon>
        <taxon>Ecdysozoa</taxon>
        <taxon>Nematoda</taxon>
        <taxon>Enoplea</taxon>
        <taxon>Dorylaimia</taxon>
        <taxon>Trichinellida</taxon>
        <taxon>Trichinellidae</taxon>
        <taxon>Trichinella</taxon>
    </lineage>
</organism>
<dbReference type="InterPro" id="IPR014014">
    <property type="entry name" value="RNA_helicase_DEAD_Q_motif"/>
</dbReference>
<feature type="domain" description="Helicase C-terminal" evidence="13">
    <location>
        <begin position="897"/>
        <end position="1042"/>
    </location>
</feature>
<evidence type="ECO:0000256" key="8">
    <source>
        <dbReference type="ARBA" id="ARBA00037954"/>
    </source>
</evidence>
<feature type="compositionally biased region" description="Basic and acidic residues" evidence="11">
    <location>
        <begin position="554"/>
        <end position="575"/>
    </location>
</feature>
<keyword evidence="5 15" id="KW-0347">Helicase</keyword>
<comment type="similarity">
    <text evidence="8">Belongs to the DEAD box helicase family. DDX23/PRP28 subfamily.</text>
</comment>
<dbReference type="GO" id="GO:0003676">
    <property type="term" value="F:nucleic acid binding"/>
    <property type="evidence" value="ECO:0007669"/>
    <property type="project" value="InterPro"/>
</dbReference>
<keyword evidence="16" id="KW-1185">Reference proteome</keyword>
<feature type="domain" description="Helicase ATP-binding" evidence="12">
    <location>
        <begin position="647"/>
        <end position="870"/>
    </location>
</feature>
<dbReference type="EC" id="3.6.4.13" evidence="1"/>
<dbReference type="Gene3D" id="3.40.50.300">
    <property type="entry name" value="P-loop containing nucleotide triphosphate hydrolases"/>
    <property type="match status" value="2"/>
</dbReference>
<dbReference type="InParanoid" id="A0A0V1ATR8"/>
<feature type="region of interest" description="Disordered" evidence="11">
    <location>
        <begin position="387"/>
        <end position="424"/>
    </location>
</feature>
<reference evidence="15 16" key="1">
    <citation type="submission" date="2015-01" db="EMBL/GenBank/DDBJ databases">
        <title>Evolution of Trichinella species and genotypes.</title>
        <authorList>
            <person name="Korhonen P.K."/>
            <person name="Edoardo P."/>
            <person name="Giuseppe L.R."/>
            <person name="Gasser R.B."/>
        </authorList>
    </citation>
    <scope>NUCLEOTIDE SEQUENCE [LARGE SCALE GENOMIC DNA]</scope>
    <source>
        <strain evidence="15">ISS3</strain>
    </source>
</reference>
<accession>A0A0V1ATR8</accession>
<feature type="compositionally biased region" description="Polar residues" evidence="11">
    <location>
        <begin position="204"/>
        <end position="214"/>
    </location>
</feature>
<keyword evidence="3" id="KW-0547">Nucleotide-binding</keyword>
<keyword evidence="4" id="KW-0378">Hydrolase</keyword>
<evidence type="ECO:0000256" key="10">
    <source>
        <dbReference type="PROSITE-ProRule" id="PRU00552"/>
    </source>
</evidence>
<feature type="compositionally biased region" description="Basic residues" evidence="11">
    <location>
        <begin position="239"/>
        <end position="253"/>
    </location>
</feature>
<dbReference type="GO" id="GO:0005524">
    <property type="term" value="F:ATP binding"/>
    <property type="evidence" value="ECO:0007669"/>
    <property type="project" value="UniProtKB-KW"/>
</dbReference>
<dbReference type="PANTHER" id="PTHR47958">
    <property type="entry name" value="ATP-DEPENDENT RNA HELICASE DBP3"/>
    <property type="match status" value="1"/>
</dbReference>
<dbReference type="GO" id="GO:0008380">
    <property type="term" value="P:RNA splicing"/>
    <property type="evidence" value="ECO:0007669"/>
    <property type="project" value="UniProtKB-KW"/>
</dbReference>
<dbReference type="STRING" id="6334.A0A0V1ATR8"/>
<dbReference type="PROSITE" id="PS00039">
    <property type="entry name" value="DEAD_ATP_HELICASE"/>
    <property type="match status" value="1"/>
</dbReference>
<comment type="catalytic activity">
    <reaction evidence="9">
        <text>ATP + H2O = ADP + phosphate + H(+)</text>
        <dbReference type="Rhea" id="RHEA:13065"/>
        <dbReference type="ChEBI" id="CHEBI:15377"/>
        <dbReference type="ChEBI" id="CHEBI:15378"/>
        <dbReference type="ChEBI" id="CHEBI:30616"/>
        <dbReference type="ChEBI" id="CHEBI:43474"/>
        <dbReference type="ChEBI" id="CHEBI:456216"/>
        <dbReference type="EC" id="3.6.4.13"/>
    </reaction>
</comment>
<evidence type="ECO:0000313" key="15">
    <source>
        <dbReference type="EMBL" id="KRY28165.1"/>
    </source>
</evidence>
<dbReference type="GO" id="GO:0043186">
    <property type="term" value="C:P granule"/>
    <property type="evidence" value="ECO:0007669"/>
    <property type="project" value="UniProtKB-ARBA"/>
</dbReference>
<dbReference type="InterPro" id="IPR014001">
    <property type="entry name" value="Helicase_ATP-bd"/>
</dbReference>
<feature type="domain" description="DEAD-box RNA helicase Q" evidence="14">
    <location>
        <begin position="616"/>
        <end position="644"/>
    </location>
</feature>
<name>A0A0V1ATR8_TRISP</name>
<dbReference type="CDD" id="cd17945">
    <property type="entry name" value="DEADc_DDX23"/>
    <property type="match status" value="1"/>
</dbReference>
<evidence type="ECO:0000256" key="11">
    <source>
        <dbReference type="SAM" id="MobiDB-lite"/>
    </source>
</evidence>
<dbReference type="InterPro" id="IPR011545">
    <property type="entry name" value="DEAD/DEAH_box_helicase_dom"/>
</dbReference>
<keyword evidence="2" id="KW-0507">mRNA processing</keyword>
<dbReference type="FunFam" id="3.40.50.300:FF:000520">
    <property type="entry name" value="probable ATP-dependent RNA helicase DDX23"/>
    <property type="match status" value="1"/>
</dbReference>
<evidence type="ECO:0000256" key="1">
    <source>
        <dbReference type="ARBA" id="ARBA00012552"/>
    </source>
</evidence>
<feature type="short sequence motif" description="Q motif" evidence="10">
    <location>
        <begin position="616"/>
        <end position="644"/>
    </location>
</feature>
<dbReference type="InterPro" id="IPR027417">
    <property type="entry name" value="P-loop_NTPase"/>
</dbReference>
<comment type="caution">
    <text evidence="15">The sequence shown here is derived from an EMBL/GenBank/DDBJ whole genome shotgun (WGS) entry which is preliminary data.</text>
</comment>
<dbReference type="AlphaFoldDB" id="A0A0V1ATR8"/>
<evidence type="ECO:0000256" key="5">
    <source>
        <dbReference type="ARBA" id="ARBA00022806"/>
    </source>
</evidence>
<proteinExistence type="inferred from homology"/>
<protein>
    <recommendedName>
        <fullName evidence="1">RNA helicase</fullName>
        <ecNumber evidence="1">3.6.4.13</ecNumber>
    </recommendedName>
</protein>
<dbReference type="GO" id="GO:0006397">
    <property type="term" value="P:mRNA processing"/>
    <property type="evidence" value="ECO:0007669"/>
    <property type="project" value="UniProtKB-KW"/>
</dbReference>
<evidence type="ECO:0000256" key="3">
    <source>
        <dbReference type="ARBA" id="ARBA00022741"/>
    </source>
</evidence>
<dbReference type="FunCoup" id="A0A0V1ATR8">
    <property type="interactions" value="1751"/>
</dbReference>
<dbReference type="SUPFAM" id="SSF52540">
    <property type="entry name" value="P-loop containing nucleoside triphosphate hydrolases"/>
    <property type="match status" value="1"/>
</dbReference>
<dbReference type="Pfam" id="PF00271">
    <property type="entry name" value="Helicase_C"/>
    <property type="match status" value="1"/>
</dbReference>
<keyword evidence="7" id="KW-0508">mRNA splicing</keyword>
<sequence>MKQFVKALDKNGTCFQYLCTQLPFLPGAKLKEGIFVGPEIQKLIKDKMFSSTMTQVEKEAWVAFTNVVSGFLGKKKDHEHFPLKLHFLHSHLHFFPQNLGDVSEEQGERFHYDINGIIVGVSREKQIKMKRKGQRGGRLLPKGLDALMKSTPTSSRISDDSKANNSEICVEEQAEKVDEDSEIEEGLLEDSPVHFQDEEASENGGATNDTNSAANFEDSVATGDRVLKAKEDSDEDSHRGKRKDQKEKKRKLKVFPNTYTYESITNEKQHNNQYDREKSKKKQSCGSEKKTTKRQGESHDHNRRSKEKDKESSSRSRKRRHSNEKSDKNEKSKDNSKRLKESKKSSEEKKKSEPIPEDEKLETEEDAVKVKKEPLSLEELLAKKKAEEMAENKPVFQSRAQREAEALKRRQQQVEEMKKKAEELKKQRKGFLETARRAIDRDRYDRRDWRENEKRQRDKDLKRDVDRDREVIAIKERYLGLAMKKRKRSRRLHERKFVFDWDANEDTSNDYNPLYKEKHEVQFFGRGHVAGIDLKTQKKNQSQFYGDLLKKRRSEAEKQQDEKNQKRLSAKEAKQKWDDRHWTQKSLEEMTDRDWRIFREDYNISIKGGNVPKPIRSWLEAGFPTEILDVIMKIGYTEPTPIQRQAIPIGLQNRDVIGVAETGSGKTAAFLIPLLVWLMSLPKIERYTDDDGGGFEFFCFVMIKREEDVDQGPYAVIMAPTRELAQQIEEEANKFGGPLGVRTVSVIGGLSREEQGFKLRMGCEIVIATPGRLVDVLENRYLVLNQCTYVILDEADKMLDMGFEPYVQNILSYMPVTNLKPDTEEAEDEKALLNNFYSKKKFRQTVMFTATMSSAVERLARNYLRRPAVVYIGAIGKPTERVEQIVYMVSESEKRKKLVQILEKGIEPPIIIFVNQKKGADLLARGLEKLGFNPCALHGGKGQDARDYALASLKDGSKDILVATDVAGRGIDIKDVSLVLNYDMAKSIEDYTHRIGRTGRAGKSGKAITFLTKEDNQVFYDLKQLLLESPVSSCPAELANHPDAQKKPGQFVVKKRKDEVVFRA</sequence>
<evidence type="ECO:0000259" key="13">
    <source>
        <dbReference type="PROSITE" id="PS51194"/>
    </source>
</evidence>
<dbReference type="PROSITE" id="PS51195">
    <property type="entry name" value="Q_MOTIF"/>
    <property type="match status" value="1"/>
</dbReference>
<dbReference type="InterPro" id="IPR057479">
    <property type="entry name" value="PRP28/DDX23-like_helical"/>
</dbReference>
<evidence type="ECO:0000259" key="12">
    <source>
        <dbReference type="PROSITE" id="PS51192"/>
    </source>
</evidence>
<keyword evidence="6" id="KW-0067">ATP-binding</keyword>
<dbReference type="EMBL" id="JYDH01000216">
    <property type="protein sequence ID" value="KRY28165.1"/>
    <property type="molecule type" value="Genomic_DNA"/>
</dbReference>
<dbReference type="Pfam" id="PF00270">
    <property type="entry name" value="DEAD"/>
    <property type="match status" value="1"/>
</dbReference>
<dbReference type="SMART" id="SM00490">
    <property type="entry name" value="HELICc"/>
    <property type="match status" value="1"/>
</dbReference>
<evidence type="ECO:0000256" key="6">
    <source>
        <dbReference type="ARBA" id="ARBA00022840"/>
    </source>
</evidence>
<dbReference type="Pfam" id="PF25430">
    <property type="entry name" value="DDX23"/>
    <property type="match status" value="1"/>
</dbReference>
<feature type="compositionally biased region" description="Basic and acidic residues" evidence="11">
    <location>
        <begin position="400"/>
        <end position="424"/>
    </location>
</feature>
<evidence type="ECO:0000256" key="2">
    <source>
        <dbReference type="ARBA" id="ARBA00022664"/>
    </source>
</evidence>
<dbReference type="PROSITE" id="PS51194">
    <property type="entry name" value="HELICASE_CTER"/>
    <property type="match status" value="1"/>
</dbReference>